<evidence type="ECO:0000313" key="3">
    <source>
        <dbReference type="Proteomes" id="UP001285441"/>
    </source>
</evidence>
<evidence type="ECO:0000313" key="2">
    <source>
        <dbReference type="EMBL" id="KAK3394865.1"/>
    </source>
</evidence>
<proteinExistence type="predicted"/>
<reference evidence="2" key="2">
    <citation type="submission" date="2023-06" db="EMBL/GenBank/DDBJ databases">
        <authorList>
            <consortium name="Lawrence Berkeley National Laboratory"/>
            <person name="Haridas S."/>
            <person name="Hensen N."/>
            <person name="Bonometti L."/>
            <person name="Westerberg I."/>
            <person name="Brannstrom I.O."/>
            <person name="Guillou S."/>
            <person name="Cros-Aarteil S."/>
            <person name="Calhoun S."/>
            <person name="Kuo A."/>
            <person name="Mondo S."/>
            <person name="Pangilinan J."/>
            <person name="Riley R."/>
            <person name="LaButti K."/>
            <person name="Andreopoulos B."/>
            <person name="Lipzen A."/>
            <person name="Chen C."/>
            <person name="Yanf M."/>
            <person name="Daum C."/>
            <person name="Ng V."/>
            <person name="Clum A."/>
            <person name="Steindorff A."/>
            <person name="Ohm R."/>
            <person name="Martin F."/>
            <person name="Silar P."/>
            <person name="Natvig D."/>
            <person name="Lalanne C."/>
            <person name="Gautier V."/>
            <person name="Ament-velasquez S.L."/>
            <person name="Kruys A."/>
            <person name="Hutchinson M.I."/>
            <person name="Powell A.J."/>
            <person name="Barry K."/>
            <person name="Miller A.N."/>
            <person name="Grigoriev I.V."/>
            <person name="Debuchy R."/>
            <person name="Gladieux P."/>
            <person name="Thoren M.H."/>
            <person name="Johannesson H."/>
        </authorList>
    </citation>
    <scope>NUCLEOTIDE SEQUENCE</scope>
    <source>
        <strain evidence="2">CBS 232.78</strain>
    </source>
</reference>
<reference evidence="2" key="1">
    <citation type="journal article" date="2023" name="Mol. Phylogenet. Evol.">
        <title>Genome-scale phylogeny and comparative genomics of the fungal order Sordariales.</title>
        <authorList>
            <person name="Hensen N."/>
            <person name="Bonometti L."/>
            <person name="Westerberg I."/>
            <person name="Brannstrom I.O."/>
            <person name="Guillou S."/>
            <person name="Cros-Aarteil S."/>
            <person name="Calhoun S."/>
            <person name="Haridas S."/>
            <person name="Kuo A."/>
            <person name="Mondo S."/>
            <person name="Pangilinan J."/>
            <person name="Riley R."/>
            <person name="LaButti K."/>
            <person name="Andreopoulos B."/>
            <person name="Lipzen A."/>
            <person name="Chen C."/>
            <person name="Yan M."/>
            <person name="Daum C."/>
            <person name="Ng V."/>
            <person name="Clum A."/>
            <person name="Steindorff A."/>
            <person name="Ohm R.A."/>
            <person name="Martin F."/>
            <person name="Silar P."/>
            <person name="Natvig D.O."/>
            <person name="Lalanne C."/>
            <person name="Gautier V."/>
            <person name="Ament-Velasquez S.L."/>
            <person name="Kruys A."/>
            <person name="Hutchinson M.I."/>
            <person name="Powell A.J."/>
            <person name="Barry K."/>
            <person name="Miller A.N."/>
            <person name="Grigoriev I.V."/>
            <person name="Debuchy R."/>
            <person name="Gladieux P."/>
            <person name="Hiltunen Thoren M."/>
            <person name="Johannesson H."/>
        </authorList>
    </citation>
    <scope>NUCLEOTIDE SEQUENCE</scope>
    <source>
        <strain evidence="2">CBS 232.78</strain>
    </source>
</reference>
<comment type="caution">
    <text evidence="2">The sequence shown here is derived from an EMBL/GenBank/DDBJ whole genome shotgun (WGS) entry which is preliminary data.</text>
</comment>
<protein>
    <submittedName>
        <fullName evidence="2">Uncharacterized protein</fullName>
    </submittedName>
</protein>
<feature type="region of interest" description="Disordered" evidence="1">
    <location>
        <begin position="27"/>
        <end position="46"/>
    </location>
</feature>
<dbReference type="EMBL" id="JAULSW010000001">
    <property type="protein sequence ID" value="KAK3394865.1"/>
    <property type="molecule type" value="Genomic_DNA"/>
</dbReference>
<feature type="compositionally biased region" description="Basic residues" evidence="1">
    <location>
        <begin position="28"/>
        <end position="42"/>
    </location>
</feature>
<keyword evidence="3" id="KW-1185">Reference proteome</keyword>
<feature type="region of interest" description="Disordered" evidence="1">
    <location>
        <begin position="61"/>
        <end position="84"/>
    </location>
</feature>
<sequence>MSTRRDEEGDVVLNLERSPLLSATTLLQHRHQHQHQHEHRHSYPNTQRVTPRLEHFLSIPSMGAQGSLDSPCKQNARGDAKTVSWKDLPRKDQLVVITLARLSEPLVQTSLQVLPGP</sequence>
<dbReference type="AlphaFoldDB" id="A0AAE0P7R3"/>
<accession>A0AAE0P7R3</accession>
<dbReference type="Proteomes" id="UP001285441">
    <property type="component" value="Unassembled WGS sequence"/>
</dbReference>
<gene>
    <name evidence="2" type="ORF">B0H63DRAFT_60622</name>
</gene>
<organism evidence="2 3">
    <name type="scientific">Podospora didyma</name>
    <dbReference type="NCBI Taxonomy" id="330526"/>
    <lineage>
        <taxon>Eukaryota</taxon>
        <taxon>Fungi</taxon>
        <taxon>Dikarya</taxon>
        <taxon>Ascomycota</taxon>
        <taxon>Pezizomycotina</taxon>
        <taxon>Sordariomycetes</taxon>
        <taxon>Sordariomycetidae</taxon>
        <taxon>Sordariales</taxon>
        <taxon>Podosporaceae</taxon>
        <taxon>Podospora</taxon>
    </lineage>
</organism>
<name>A0AAE0P7R3_9PEZI</name>
<evidence type="ECO:0000256" key="1">
    <source>
        <dbReference type="SAM" id="MobiDB-lite"/>
    </source>
</evidence>